<evidence type="ECO:0000313" key="4">
    <source>
        <dbReference type="Proteomes" id="UP000250321"/>
    </source>
</evidence>
<dbReference type="EMBL" id="PJQY01003856">
    <property type="protein sequence ID" value="PQM33903.1"/>
    <property type="molecule type" value="Genomic_DNA"/>
</dbReference>
<dbReference type="OrthoDB" id="1413556at2759"/>
<evidence type="ECO:0000313" key="2">
    <source>
        <dbReference type="EMBL" id="PQM33903.1"/>
    </source>
</evidence>
<feature type="signal peptide" evidence="1">
    <location>
        <begin position="1"/>
        <end position="18"/>
    </location>
</feature>
<gene>
    <name evidence="2" type="ORF">Pyn_12977</name>
    <name evidence="3" type="ORF">Pyn_29278</name>
</gene>
<evidence type="ECO:0000313" key="3">
    <source>
        <dbReference type="EMBL" id="PQQ03309.1"/>
    </source>
</evidence>
<dbReference type="EMBL" id="PJQY01001354">
    <property type="protein sequence ID" value="PQQ03309.1"/>
    <property type="molecule type" value="Genomic_DNA"/>
</dbReference>
<proteinExistence type="predicted"/>
<keyword evidence="1" id="KW-0732">Signal</keyword>
<dbReference type="Proteomes" id="UP000250321">
    <property type="component" value="Unassembled WGS sequence"/>
</dbReference>
<reference evidence="2 4" key="1">
    <citation type="submission" date="2018-02" db="EMBL/GenBank/DDBJ databases">
        <title>Draft genome of wild Prunus yedoensis var. nudiflora.</title>
        <authorList>
            <person name="Baek S."/>
            <person name="Kim J.-H."/>
            <person name="Choi K."/>
            <person name="Kim G.-B."/>
            <person name="Cho A."/>
            <person name="Jang H."/>
            <person name="Shin C.-H."/>
            <person name="Yu H.-J."/>
            <person name="Mun J.-H."/>
        </authorList>
    </citation>
    <scope>NUCLEOTIDE SEQUENCE [LARGE SCALE GENOMIC DNA]</scope>
    <source>
        <strain evidence="4">cv. Jeju island</strain>
        <tissue evidence="2">Leaf</tissue>
    </source>
</reference>
<comment type="caution">
    <text evidence="2">The sequence shown here is derived from an EMBL/GenBank/DDBJ whole genome shotgun (WGS) entry which is preliminary data.</text>
</comment>
<name>A0A314U995_PRUYE</name>
<dbReference type="AlphaFoldDB" id="A0A314U995"/>
<sequence length="65" mass="7337">MLCIIVVVLLLSATSAETRPLMNYKYKSKISFPGLNQGSKATLVHHRYYEEPMRVSPGGPDPRHH</sequence>
<organism evidence="2 4">
    <name type="scientific">Prunus yedoensis var. nudiflora</name>
    <dbReference type="NCBI Taxonomy" id="2094558"/>
    <lineage>
        <taxon>Eukaryota</taxon>
        <taxon>Viridiplantae</taxon>
        <taxon>Streptophyta</taxon>
        <taxon>Embryophyta</taxon>
        <taxon>Tracheophyta</taxon>
        <taxon>Spermatophyta</taxon>
        <taxon>Magnoliopsida</taxon>
        <taxon>eudicotyledons</taxon>
        <taxon>Gunneridae</taxon>
        <taxon>Pentapetalae</taxon>
        <taxon>rosids</taxon>
        <taxon>fabids</taxon>
        <taxon>Rosales</taxon>
        <taxon>Rosaceae</taxon>
        <taxon>Amygdaloideae</taxon>
        <taxon>Amygdaleae</taxon>
        <taxon>Prunus</taxon>
    </lineage>
</organism>
<evidence type="ECO:0000256" key="1">
    <source>
        <dbReference type="SAM" id="SignalP"/>
    </source>
</evidence>
<keyword evidence="4" id="KW-1185">Reference proteome</keyword>
<accession>A0A314U995</accession>
<protein>
    <submittedName>
        <fullName evidence="2">Uncharacterized protein</fullName>
    </submittedName>
</protein>
<feature type="chain" id="PRO_5036060236" evidence="1">
    <location>
        <begin position="19"/>
        <end position="65"/>
    </location>
</feature>